<accession>A0ABW9XJN7</accession>
<dbReference type="PANTHER" id="PTHR40040">
    <property type="entry name" value="SMALL HYDROPHOBIC PROTEIN-RELATED"/>
    <property type="match status" value="1"/>
</dbReference>
<keyword evidence="2" id="KW-0472">Membrane</keyword>
<dbReference type="EMBL" id="JAAAMV010000001">
    <property type="protein sequence ID" value="NBD22834.1"/>
    <property type="molecule type" value="Genomic_DNA"/>
</dbReference>
<dbReference type="InterPro" id="IPR055338">
    <property type="entry name" value="YqfX-like"/>
</dbReference>
<evidence type="ECO:0000313" key="3">
    <source>
        <dbReference type="EMBL" id="NBD22834.1"/>
    </source>
</evidence>
<dbReference type="PANTHER" id="PTHR40040:SF1">
    <property type="entry name" value="MEMBRANE PROTEIN"/>
    <property type="match status" value="1"/>
</dbReference>
<comment type="caution">
    <text evidence="3">The sequence shown here is derived from an EMBL/GenBank/DDBJ whole genome shotgun (WGS) entry which is preliminary data.</text>
</comment>
<keyword evidence="2" id="KW-1133">Transmembrane helix</keyword>
<keyword evidence="2" id="KW-0812">Transmembrane</keyword>
<organism evidence="3 4">
    <name type="scientific">Paenibacillus glycinis</name>
    <dbReference type="NCBI Taxonomy" id="2697035"/>
    <lineage>
        <taxon>Bacteria</taxon>
        <taxon>Bacillati</taxon>
        <taxon>Bacillota</taxon>
        <taxon>Bacilli</taxon>
        <taxon>Bacillales</taxon>
        <taxon>Paenibacillaceae</taxon>
        <taxon>Paenibacillus</taxon>
    </lineage>
</organism>
<gene>
    <name evidence="3" type="ORF">GT019_03000</name>
</gene>
<dbReference type="RefSeq" id="WP_161741013.1">
    <property type="nucleotide sequence ID" value="NZ_JAAAMV010000001.1"/>
</dbReference>
<evidence type="ECO:0000313" key="4">
    <source>
        <dbReference type="Proteomes" id="UP000665561"/>
    </source>
</evidence>
<reference evidence="3 4" key="1">
    <citation type="submission" date="2020-01" db="EMBL/GenBank/DDBJ databases">
        <title>Paenibacillus soybeanensis sp. nov. isolated from the nodules of soybean (Glycine max(L.) Merr).</title>
        <authorList>
            <person name="Wang H."/>
        </authorList>
    </citation>
    <scope>NUCLEOTIDE SEQUENCE [LARGE SCALE GENOMIC DNA]</scope>
    <source>
        <strain evidence="3 4">T1</strain>
    </source>
</reference>
<evidence type="ECO:0000256" key="1">
    <source>
        <dbReference type="SAM" id="MobiDB-lite"/>
    </source>
</evidence>
<proteinExistence type="predicted"/>
<evidence type="ECO:0000256" key="2">
    <source>
        <dbReference type="SAM" id="Phobius"/>
    </source>
</evidence>
<dbReference type="Proteomes" id="UP000665561">
    <property type="component" value="Unassembled WGS sequence"/>
</dbReference>
<feature type="transmembrane region" description="Helical" evidence="2">
    <location>
        <begin position="77"/>
        <end position="108"/>
    </location>
</feature>
<keyword evidence="4" id="KW-1185">Reference proteome</keyword>
<protein>
    <recommendedName>
        <fullName evidence="5">DUF4190 domain-containing protein</fullName>
    </recommendedName>
</protein>
<feature type="compositionally biased region" description="Basic and acidic residues" evidence="1">
    <location>
        <begin position="1"/>
        <end position="21"/>
    </location>
</feature>
<feature type="region of interest" description="Disordered" evidence="1">
    <location>
        <begin position="1"/>
        <end position="27"/>
    </location>
</feature>
<name>A0ABW9XJN7_9BACL</name>
<evidence type="ECO:0008006" key="5">
    <source>
        <dbReference type="Google" id="ProtNLM"/>
    </source>
</evidence>
<sequence>MEREGEQETRERSESRPHDDSAANPLYHPDMKAYHEESAAEIAVPPSSMRDYYPDQTSNKLTNDAVRETKSAGVATGWAALILAVMSWIVWPIILGATAVVVGFIAYWQGARGFGITSIVLGMIAVVAYLVLVPLYYAIT</sequence>
<feature type="transmembrane region" description="Helical" evidence="2">
    <location>
        <begin position="114"/>
        <end position="139"/>
    </location>
</feature>